<dbReference type="PROSITE" id="PS50186">
    <property type="entry name" value="DEP"/>
    <property type="match status" value="1"/>
</dbReference>
<feature type="compositionally biased region" description="Acidic residues" evidence="9">
    <location>
        <begin position="2075"/>
        <end position="2090"/>
    </location>
</feature>
<dbReference type="OrthoDB" id="1936617at2759"/>
<dbReference type="InterPro" id="IPR011011">
    <property type="entry name" value="Znf_FYVE_PHD"/>
</dbReference>
<dbReference type="Pfam" id="PF01363">
    <property type="entry name" value="FYVE"/>
    <property type="match status" value="1"/>
</dbReference>
<dbReference type="InterPro" id="IPR017455">
    <property type="entry name" value="Znf_FYVE-rel"/>
</dbReference>
<accession>A0A9Q0Y5P9</accession>
<evidence type="ECO:0000256" key="4">
    <source>
        <dbReference type="ARBA" id="ARBA00022771"/>
    </source>
</evidence>
<dbReference type="GO" id="GO:0032266">
    <property type="term" value="F:phosphatidylinositol-3-phosphate binding"/>
    <property type="evidence" value="ECO:0007669"/>
    <property type="project" value="InterPro"/>
</dbReference>
<evidence type="ECO:0000256" key="3">
    <source>
        <dbReference type="ARBA" id="ARBA00022723"/>
    </source>
</evidence>
<feature type="region of interest" description="Disordered" evidence="9">
    <location>
        <begin position="1968"/>
        <end position="2001"/>
    </location>
</feature>
<dbReference type="InterPro" id="IPR013083">
    <property type="entry name" value="Znf_RING/FYVE/PHD"/>
</dbReference>
<keyword evidence="4 8" id="KW-0863">Zinc-finger</keyword>
<keyword evidence="5" id="KW-0862">Zinc</keyword>
<dbReference type="PROSITE" id="PS50178">
    <property type="entry name" value="ZF_FYVE"/>
    <property type="match status" value="1"/>
</dbReference>
<evidence type="ECO:0000259" key="12">
    <source>
        <dbReference type="PROSITE" id="PS50186"/>
    </source>
</evidence>
<feature type="compositionally biased region" description="Basic and acidic residues" evidence="9">
    <location>
        <begin position="870"/>
        <end position="889"/>
    </location>
</feature>
<dbReference type="SUPFAM" id="SSF57903">
    <property type="entry name" value="FYVE/PHD zinc finger"/>
    <property type="match status" value="1"/>
</dbReference>
<keyword evidence="14" id="KW-1185">Reference proteome</keyword>
<dbReference type="CDD" id="cd15724">
    <property type="entry name" value="FYVE_ZFY26"/>
    <property type="match status" value="1"/>
</dbReference>
<dbReference type="GO" id="GO:0030496">
    <property type="term" value="C:midbody"/>
    <property type="evidence" value="ECO:0007669"/>
    <property type="project" value="TreeGrafter"/>
</dbReference>
<evidence type="ECO:0000256" key="9">
    <source>
        <dbReference type="SAM" id="MobiDB-lite"/>
    </source>
</evidence>
<feature type="domain" description="FYVE-type" evidence="11">
    <location>
        <begin position="2003"/>
        <end position="2063"/>
    </location>
</feature>
<evidence type="ECO:0000313" key="14">
    <source>
        <dbReference type="Proteomes" id="UP001142489"/>
    </source>
</evidence>
<dbReference type="FunFam" id="3.30.40.10:FF:000295">
    <property type="entry name" value="Zinc finger, FYVE domain-containing 26"/>
    <property type="match status" value="1"/>
</dbReference>
<reference evidence="13" key="1">
    <citation type="journal article" date="2023" name="DNA Res.">
        <title>Chromosome-level genome assembly of Phrynocephalus forsythii using third-generation DNA sequencing and Hi-C analysis.</title>
        <authorList>
            <person name="Qi Y."/>
            <person name="Zhao W."/>
            <person name="Zhao Y."/>
            <person name="Niu C."/>
            <person name="Cao S."/>
            <person name="Zhang Y."/>
        </authorList>
    </citation>
    <scope>NUCLEOTIDE SEQUENCE</scope>
    <source>
        <tissue evidence="13">Muscle</tissue>
    </source>
</reference>
<comment type="function">
    <text evidence="7">Phosphatidylinositol 3-phosphate-binding protein required for the abscission step in cytokinesis: recruited to the midbody during cytokinesis and acts as a regulator of abscission. May also be required for efficient homologous recombination DNA double-strand break repair.</text>
</comment>
<dbReference type="GO" id="GO:0007040">
    <property type="term" value="P:lysosome organization"/>
    <property type="evidence" value="ECO:0007669"/>
    <property type="project" value="UniProtKB-ARBA"/>
</dbReference>
<dbReference type="EMBL" id="JAPFRF010000001">
    <property type="protein sequence ID" value="KAJ7344720.1"/>
    <property type="molecule type" value="Genomic_DNA"/>
</dbReference>
<dbReference type="InterPro" id="IPR011993">
    <property type="entry name" value="PH-like_dom_sf"/>
</dbReference>
<keyword evidence="2" id="KW-0597">Phosphoprotein</keyword>
<feature type="domain" description="PH" evidence="10">
    <location>
        <begin position="6"/>
        <end position="106"/>
    </location>
</feature>
<dbReference type="PANTHER" id="PTHR46591:SF1">
    <property type="entry name" value="ZINC FINGER FYVE DOMAIN-CONTAINING PROTEIN 26"/>
    <property type="match status" value="1"/>
</dbReference>
<evidence type="ECO:0000256" key="2">
    <source>
        <dbReference type="ARBA" id="ARBA00022553"/>
    </source>
</evidence>
<dbReference type="FunFam" id="1.10.10.10:FF:000312">
    <property type="entry name" value="Pleckstrin 2"/>
    <property type="match status" value="1"/>
</dbReference>
<feature type="compositionally biased region" description="Low complexity" evidence="9">
    <location>
        <begin position="1066"/>
        <end position="1086"/>
    </location>
</feature>
<gene>
    <name evidence="13" type="ORF">JRQ81_000670</name>
</gene>
<dbReference type="SUPFAM" id="SSF46785">
    <property type="entry name" value="Winged helix' DNA-binding domain"/>
    <property type="match status" value="1"/>
</dbReference>
<dbReference type="SUPFAM" id="SSF50729">
    <property type="entry name" value="PH domain-like"/>
    <property type="match status" value="2"/>
</dbReference>
<dbReference type="PROSITE" id="PS50003">
    <property type="entry name" value="PH_DOMAIN"/>
    <property type="match status" value="1"/>
</dbReference>
<feature type="region of interest" description="Disordered" evidence="9">
    <location>
        <begin position="870"/>
        <end position="936"/>
    </location>
</feature>
<dbReference type="InterPro" id="IPR036390">
    <property type="entry name" value="WH_DNA-bd_sf"/>
</dbReference>
<evidence type="ECO:0000256" key="6">
    <source>
        <dbReference type="ARBA" id="ARBA00025962"/>
    </source>
</evidence>
<evidence type="ECO:0000259" key="10">
    <source>
        <dbReference type="PROSITE" id="PS50003"/>
    </source>
</evidence>
<evidence type="ECO:0000256" key="1">
    <source>
        <dbReference type="ARBA" id="ARBA00014373"/>
    </source>
</evidence>
<feature type="domain" description="DEP" evidence="12">
    <location>
        <begin position="141"/>
        <end position="227"/>
    </location>
</feature>
<dbReference type="Gene3D" id="2.30.29.30">
    <property type="entry name" value="Pleckstrin-homology domain (PH domain)/Phosphotyrosine-binding domain (PTB)"/>
    <property type="match status" value="2"/>
</dbReference>
<evidence type="ECO:0000259" key="11">
    <source>
        <dbReference type="PROSITE" id="PS50178"/>
    </source>
</evidence>
<dbReference type="GO" id="GO:0005765">
    <property type="term" value="C:lysosomal membrane"/>
    <property type="evidence" value="ECO:0007669"/>
    <property type="project" value="TreeGrafter"/>
</dbReference>
<dbReference type="GO" id="GO:0000281">
    <property type="term" value="P:mitotic cytokinesis"/>
    <property type="evidence" value="ECO:0007669"/>
    <property type="project" value="InterPro"/>
</dbReference>
<dbReference type="InterPro" id="IPR028730">
    <property type="entry name" value="ZFYVE26"/>
</dbReference>
<dbReference type="PANTHER" id="PTHR46591">
    <property type="entry name" value="ZINC FINGER FYVE DOMAIN-CONTAINING PROTEIN 26"/>
    <property type="match status" value="1"/>
</dbReference>
<dbReference type="Pfam" id="PF00610">
    <property type="entry name" value="DEP"/>
    <property type="match status" value="1"/>
</dbReference>
<dbReference type="CDD" id="cd13301">
    <property type="entry name" value="PH1_Pleckstrin_2"/>
    <property type="match status" value="1"/>
</dbReference>
<feature type="compositionally biased region" description="Polar residues" evidence="9">
    <location>
        <begin position="1970"/>
        <end position="1984"/>
    </location>
</feature>
<keyword evidence="3" id="KW-0479">Metal-binding</keyword>
<dbReference type="Gene3D" id="1.10.10.10">
    <property type="entry name" value="Winged helix-like DNA-binding domain superfamily/Winged helix DNA-binding domain"/>
    <property type="match status" value="1"/>
</dbReference>
<protein>
    <recommendedName>
        <fullName evidence="1">Zinc finger FYVE domain-containing protein 26</fullName>
    </recommendedName>
</protein>
<sequence>MEEGSGILKEGFLVKKGHVVHNWKARWFVLLQDRLLYYKVVGGKKESSPKGRILLDGCIITCPCLEYENRPLVIKLRTKIHTEYFLDSSSREERDSWALDITGAIHAGNPGQIQQLQRMKNSFKLPSNISLSHIVEKMHDSSNGIKLTPNTGQGNTYKESFTGSVLVDWLISNRFAASRLEAVTLASMLMEENFIKPVGARSVEAMRNGDLVEQFLDDSTALYLFAESYKKKVSSKEELQLNILELSGMIVKQGFLIKQGHKVKNWKIRRFVLRAEPAFLHYYDPTKRGEWELAQACIPQLHQWKDGSEKVESILYALVTCPSQFRCGPNRSPQKLAWFWLLVLQKWLAWDQKTVPVSLKRETEFLVLLEELEKSVPHTVLKELYEIFEDRHASNRKQREVPVQKFSAEAISALRKMLLQAPRKLQAILQLLQRDPTKQTSVLPDGFSPQCILIEFLWDSLKCLKRLQLNPELAEADQNKAVDEIYAALSLVNVEVETQTGELRLLCRELLDACWAEHSPLREERVLSSLFRKGSRTLLNLLSSVFLEKMREKLLGPKSPGRGSSEQLDAEQAVMALFLDREPASSWKTAYFYCLSSSKHFLEQVLITALTLLKREDFSSLSGLLRREFRYLSRLVILLGWTQCPSIESAKTLLWTLHKSQGFFNDSVLKDFCDGLCTQVEVLEWCIQQNSNVTPEKVLLQYLHNLDCHSSLYLLHHLTNLLTLNEEAVIELLQKIPGRTTEAEGSAAVSVSVLVSQQRNLILFQAFCAMKYAIYALCINAHKASGCKDCARRFARDLSDKSPEENEPADPPPGPDYEDLFAQYLAKCQHFLRTVPVPLRLELLENIFSLLFVSYNDLCGDECQEDVNTEKDGFEKKDHVARRGERRTSQDSSTSASPQHPAGPEGRPERHTVTTSHKHHSVQMPLELEPSSSHSGSVRLNYLDLKHLTRDVSGFLVDDIAMQIFLKMLLDHLKEMEGASPWDPSHSSQEDLVLLDCLNLSITKDGFGSRLQLFSKYLSEAQWRLRIVLSNRNAGSRCTQRRPREKLSRVSPSGRHRQSQRGKPASKGTSSSPVESTSSELSITSASEECPSIHSDWSEVEYKMVPQQGSLLPMMLSPPESLLVACILRGNYVEAHQVVAMFGLENSASYGELIFLERYQDVIREVAKVEEKIDHQSSEGSGNLKQSGSGRSTLQAIGNAAAAGMVFYSISDVTDKLLAPSEGSVPLLQEDFWASSIQLEHSDPLRDVLEGLCPSAMAIFDLAATQCHLWKTCKHLLETAERRLNTSLEMKGRRLDSVLQCSEGLKGFPAILQQISKLINIPQGQPKSEISDEKISSHFHRSIAELLQTCYPALTEDCITNQVILSQNFDQILENLAHVEDSSDQSAEVRVGNPFILLQQSPSHLMSQLLFDKQVPPDRLSLLLAKEELNLNVQQVITDCCCQALPLCTSRQSNQAKSLLTHISSLAHLHAYHCLPDVEVPVHNPAMDSEETSSPPSPTLPSQIQHMFTASTINFLKSQSELTAAVACLNVSKVQRAPKQSLSWMEFRGKREAPLSVEQISKECDALLKGFPFLESFLLTLCEPLLDPQDEGEMSASGLCGNSCISLIFLGLHSDKAVEVLTEKFEQALMARDWSRALKILDLYTQDTEELITVRDAILSCAAADDKRGWQYLFPVRDALLRSRLALRCLERWPLEACLEILAYCASDPEVSEELRTDLQCKTRELRVYHKILNLQDVPVWQDWQDLKRACTEEPQAIIEMILEAKEYELCEEWGNLYPVSRDDLISLHQKHLLHLLEMGDMEKALQLLQRIDDRDIQLVICEECLDKHPSLAAFSFRLSISKVLLTLPEPYRANYSHLSCKPLVMLEQLLMNIKVDWAAVAVQTLHQLLAGQEIGFTVEDIDALLSKYAGKALDFPFSLKEKRSDSVIQIPESLYRGSDSDILAKSESTEQFPFCIGFGLSFLHEESTRSSSPGEGSVHQTFSPQEFVPPEKPPPKQEWIPDETEDTCMVCKTEHFTMFNRRHHCRRCGRLVCHSCSTKKMVVEACWENPARVCDQCYAYCNKEYSTVSPQDTEISEEEIGEHEEGESSDNEHRDYSAVVQIPKLAEVEWLLSLREEENEVVRNEFYYEQAPSASLCIAIFNLHSDSVACGHKLIEHCCNLSGGLRNPEVDAGLLMDIMKQLLFSAKMMFVKAGRSQDLAICDSYISKVDVLNILVAAAYRYVPSLDQILQPTAVTRLRNQLLEAEYYQLAVEVSTKTGLDPAGAWHAWGMACLKAGNLPAAREKFSRCLKPPLDLNQLNLGSRLVQDVVQYLESSVKPIISVPDEDYFATLRELETILRTRSLSLEMTSGGKVQHNTYYQECLFYLHNYGTHLALISFYMRHDCMREALLHLLHKESPPDVFIEGILAPTYKSGKIHVLENLLETIDPGLESWGAYLKAACKHLQKKNYYNILYDLQKFIKDEVRAAMTCIRFFTHNAKSYTELGERQTWLLKVKDHLKFYLQDISRSSGRKKLTCSFHTKMSAPDVSRHINTAELQMEVTKFLHRCEKSGASSVPVSMVPTLFGDTQMKMEVACKVMLEGKNIEEGFGIAFRVLQDFQLDAAAVYNEVAKQLMKQQNYSEIRQFLRCIKESGVANKTDGDDVILNCLGEYESIPAKDLDDLIQDMESDENKIAAYLKCHKLRSAYLVSVKQENTRAVELVQHVCQLAEASEDDVVQAICTQWLSVHQTDPRSWLTQPSKK</sequence>
<feature type="region of interest" description="Disordered" evidence="9">
    <location>
        <begin position="2073"/>
        <end position="2094"/>
    </location>
</feature>
<dbReference type="InterPro" id="IPR001849">
    <property type="entry name" value="PH_domain"/>
</dbReference>
<dbReference type="GO" id="GO:0035556">
    <property type="term" value="P:intracellular signal transduction"/>
    <property type="evidence" value="ECO:0007669"/>
    <property type="project" value="InterPro"/>
</dbReference>
<name>A0A9Q0Y5P9_9SAUR</name>
<dbReference type="GO" id="GO:0032465">
    <property type="term" value="P:regulation of cytokinesis"/>
    <property type="evidence" value="ECO:0007669"/>
    <property type="project" value="TreeGrafter"/>
</dbReference>
<dbReference type="GO" id="GO:0000724">
    <property type="term" value="P:double-strand break repair via homologous recombination"/>
    <property type="evidence" value="ECO:0007669"/>
    <property type="project" value="InterPro"/>
</dbReference>
<evidence type="ECO:0000313" key="13">
    <source>
        <dbReference type="EMBL" id="KAJ7344720.1"/>
    </source>
</evidence>
<dbReference type="Gene3D" id="3.30.40.10">
    <property type="entry name" value="Zinc/RING finger domain, C3HC4 (zinc finger)"/>
    <property type="match status" value="1"/>
</dbReference>
<dbReference type="SMART" id="SM00049">
    <property type="entry name" value="DEP"/>
    <property type="match status" value="1"/>
</dbReference>
<dbReference type="Pfam" id="PF00169">
    <property type="entry name" value="PH"/>
    <property type="match status" value="1"/>
</dbReference>
<dbReference type="Proteomes" id="UP001142489">
    <property type="component" value="Unassembled WGS sequence"/>
</dbReference>
<dbReference type="Pfam" id="PF25569">
    <property type="entry name" value="TPR_ZFYVE26"/>
    <property type="match status" value="1"/>
</dbReference>
<comment type="caution">
    <text evidence="13">The sequence shown here is derived from an EMBL/GenBank/DDBJ whole genome shotgun (WGS) entry which is preliminary data.</text>
</comment>
<dbReference type="InterPro" id="IPR000591">
    <property type="entry name" value="DEP_dom"/>
</dbReference>
<dbReference type="GO" id="GO:0005813">
    <property type="term" value="C:centrosome"/>
    <property type="evidence" value="ECO:0007669"/>
    <property type="project" value="TreeGrafter"/>
</dbReference>
<evidence type="ECO:0000256" key="7">
    <source>
        <dbReference type="ARBA" id="ARBA00044939"/>
    </source>
</evidence>
<dbReference type="SMART" id="SM00233">
    <property type="entry name" value="PH"/>
    <property type="match status" value="1"/>
</dbReference>
<dbReference type="FunFam" id="2.30.29.30:FF:000243">
    <property type="entry name" value="Pleckstrin 2"/>
    <property type="match status" value="1"/>
</dbReference>
<dbReference type="GO" id="GO:0008270">
    <property type="term" value="F:zinc ion binding"/>
    <property type="evidence" value="ECO:0007669"/>
    <property type="project" value="UniProtKB-KW"/>
</dbReference>
<evidence type="ECO:0000256" key="8">
    <source>
        <dbReference type="PROSITE-ProRule" id="PRU00091"/>
    </source>
</evidence>
<feature type="region of interest" description="Disordered" evidence="9">
    <location>
        <begin position="1036"/>
        <end position="1086"/>
    </location>
</feature>
<organism evidence="13 14">
    <name type="scientific">Phrynocephalus forsythii</name>
    <dbReference type="NCBI Taxonomy" id="171643"/>
    <lineage>
        <taxon>Eukaryota</taxon>
        <taxon>Metazoa</taxon>
        <taxon>Chordata</taxon>
        <taxon>Craniata</taxon>
        <taxon>Vertebrata</taxon>
        <taxon>Euteleostomi</taxon>
        <taxon>Lepidosauria</taxon>
        <taxon>Squamata</taxon>
        <taxon>Bifurcata</taxon>
        <taxon>Unidentata</taxon>
        <taxon>Episquamata</taxon>
        <taxon>Toxicofera</taxon>
        <taxon>Iguania</taxon>
        <taxon>Acrodonta</taxon>
        <taxon>Agamidae</taxon>
        <taxon>Agaminae</taxon>
        <taxon>Phrynocephalus</taxon>
    </lineage>
</organism>
<proteinExistence type="predicted"/>
<evidence type="ECO:0000256" key="5">
    <source>
        <dbReference type="ARBA" id="ARBA00022833"/>
    </source>
</evidence>
<dbReference type="InterPro" id="IPR036388">
    <property type="entry name" value="WH-like_DNA-bd_sf"/>
</dbReference>
<dbReference type="SMART" id="SM00064">
    <property type="entry name" value="FYVE"/>
    <property type="match status" value="1"/>
</dbReference>
<comment type="subunit">
    <text evidence="6">Interacts with AP5Z1, AP5B1, AP5S1 and SPG11. Interacts with TTC19 and KIF13A.</text>
</comment>
<dbReference type="InterPro" id="IPR000306">
    <property type="entry name" value="Znf_FYVE"/>
</dbReference>
<dbReference type="InterPro" id="IPR057946">
    <property type="entry name" value="TPR_ZFYVE26"/>
</dbReference>